<evidence type="ECO:0000259" key="2">
    <source>
        <dbReference type="Pfam" id="PF01471"/>
    </source>
</evidence>
<dbReference type="SUPFAM" id="SSF47090">
    <property type="entry name" value="PGBD-like"/>
    <property type="match status" value="1"/>
</dbReference>
<organism evidence="4 5">
    <name type="scientific">Cytobacillus firmus</name>
    <name type="common">Bacillus firmus</name>
    <dbReference type="NCBI Taxonomy" id="1399"/>
    <lineage>
        <taxon>Bacteria</taxon>
        <taxon>Bacillati</taxon>
        <taxon>Bacillota</taxon>
        <taxon>Bacilli</taxon>
        <taxon>Bacillales</taxon>
        <taxon>Bacillaceae</taxon>
        <taxon>Cytobacillus</taxon>
    </lineage>
</organism>
<dbReference type="AlphaFoldDB" id="A0A800MY65"/>
<dbReference type="InterPro" id="IPR042047">
    <property type="entry name" value="SleB_dom1"/>
</dbReference>
<gene>
    <name evidence="4" type="ORF">KIS1582_1535</name>
</gene>
<comment type="caution">
    <text evidence="4">The sequence shown here is derived from an EMBL/GenBank/DDBJ whole genome shotgun (WGS) entry which is preliminary data.</text>
</comment>
<evidence type="ECO:0000259" key="3">
    <source>
        <dbReference type="Pfam" id="PF07486"/>
    </source>
</evidence>
<dbReference type="GO" id="GO:0016787">
    <property type="term" value="F:hydrolase activity"/>
    <property type="evidence" value="ECO:0007669"/>
    <property type="project" value="InterPro"/>
</dbReference>
<dbReference type="Pfam" id="PF01471">
    <property type="entry name" value="PG_binding_1"/>
    <property type="match status" value="1"/>
</dbReference>
<dbReference type="InterPro" id="IPR011105">
    <property type="entry name" value="Cell_wall_hydrolase_SleB"/>
</dbReference>
<dbReference type="Gene3D" id="1.10.10.2520">
    <property type="entry name" value="Cell wall hydrolase SleB, domain 1"/>
    <property type="match status" value="1"/>
</dbReference>
<protein>
    <submittedName>
        <fullName evidence="4">Spore cortex-lytic enzyme, lytic transglycosylase SleB</fullName>
    </submittedName>
</protein>
<feature type="chain" id="PRO_5030670962" evidence="1">
    <location>
        <begin position="28"/>
        <end position="206"/>
    </location>
</feature>
<dbReference type="InterPro" id="IPR036366">
    <property type="entry name" value="PGBDSf"/>
</dbReference>
<dbReference type="Gene3D" id="1.10.101.10">
    <property type="entry name" value="PGBD-like superfamily/PGBD"/>
    <property type="match status" value="1"/>
</dbReference>
<feature type="domain" description="Peptidoglycan binding-like" evidence="2">
    <location>
        <begin position="35"/>
        <end position="91"/>
    </location>
</feature>
<dbReference type="RefSeq" id="WP_159344728.1">
    <property type="nucleotide sequence ID" value="NZ_JBALOT010000002.1"/>
</dbReference>
<evidence type="ECO:0000313" key="4">
    <source>
        <dbReference type="EMBL" id="KAF0824614.1"/>
    </source>
</evidence>
<dbReference type="EMBL" id="VDEM01000012">
    <property type="protein sequence ID" value="KAF0824614.1"/>
    <property type="molecule type" value="Genomic_DNA"/>
</dbReference>
<feature type="signal peptide" evidence="1">
    <location>
        <begin position="1"/>
        <end position="27"/>
    </location>
</feature>
<dbReference type="InterPro" id="IPR036365">
    <property type="entry name" value="PGBD-like_sf"/>
</dbReference>
<dbReference type="OrthoDB" id="9785345at2"/>
<dbReference type="Pfam" id="PF07486">
    <property type="entry name" value="Hydrolase_2"/>
    <property type="match status" value="1"/>
</dbReference>
<accession>A0A800MY65</accession>
<keyword evidence="1" id="KW-0732">Signal</keyword>
<name>A0A800MY65_CYTFI</name>
<evidence type="ECO:0000256" key="1">
    <source>
        <dbReference type="SAM" id="SignalP"/>
    </source>
</evidence>
<reference evidence="4 5" key="1">
    <citation type="journal article" date="2020" name="G3 (Bethesda)">
        <title>Whole Genome Sequencing and Comparative Genomics of Two Nematicidal Bacillus Strains Reveals a Wide Range of Possible Virulence Factors.</title>
        <authorList>
            <person name="Susic N."/>
            <person name="Janezic S."/>
            <person name="Rupnik M."/>
            <person name="Geric Stare B."/>
        </authorList>
    </citation>
    <scope>NUCLEOTIDE SEQUENCE [LARGE SCALE GENOMIC DNA]</scope>
    <source>
        <strain evidence="4 5">I-1582</strain>
    </source>
</reference>
<evidence type="ECO:0000313" key="5">
    <source>
        <dbReference type="Proteomes" id="UP000465778"/>
    </source>
</evidence>
<proteinExistence type="predicted"/>
<sequence>MNYIIKWIAAAAAMVFVLSFSQPKADAAVLKNGYTGPEVTYIQSALQKLGYFNTDHTGYYGTVTENAVRNFQYDFGLAADGIVGVNTAEMLRNVDMLAHVVYGEARGESYEGQVAVAAVVLNRMESNEFPDTLSNVIFQKNAITAVNDGQYWLQPDAEAYQAVKDAFDGWDPTNGATYYYNPYTATDQWIFTRPVIKQIGNHKFAY</sequence>
<dbReference type="Gene3D" id="6.20.240.60">
    <property type="match status" value="1"/>
</dbReference>
<dbReference type="Proteomes" id="UP000465778">
    <property type="component" value="Unassembled WGS sequence"/>
</dbReference>
<dbReference type="InterPro" id="IPR002477">
    <property type="entry name" value="Peptidoglycan-bd-like"/>
</dbReference>
<feature type="domain" description="Cell wall hydrolase SleB" evidence="3">
    <location>
        <begin position="107"/>
        <end position="205"/>
    </location>
</feature>